<proteinExistence type="inferred from homology"/>
<dbReference type="InterPro" id="IPR002410">
    <property type="entry name" value="Peptidase_S33"/>
</dbReference>
<dbReference type="Gene3D" id="3.40.50.1820">
    <property type="entry name" value="alpha/beta hydrolase"/>
    <property type="match status" value="1"/>
</dbReference>
<evidence type="ECO:0000256" key="1">
    <source>
        <dbReference type="ARBA" id="ARBA00010088"/>
    </source>
</evidence>
<comment type="similarity">
    <text evidence="1">Belongs to the peptidase S33 family.</text>
</comment>
<evidence type="ECO:0000313" key="5">
    <source>
        <dbReference type="Proteomes" id="UP000216524"/>
    </source>
</evidence>
<dbReference type="PANTHER" id="PTHR43689">
    <property type="entry name" value="HYDROLASE"/>
    <property type="match status" value="1"/>
</dbReference>
<organism evidence="4 5">
    <name type="scientific">Bordetella genomosp. 6</name>
    <dbReference type="NCBI Taxonomy" id="463024"/>
    <lineage>
        <taxon>Bacteria</taxon>
        <taxon>Pseudomonadati</taxon>
        <taxon>Pseudomonadota</taxon>
        <taxon>Betaproteobacteria</taxon>
        <taxon>Burkholderiales</taxon>
        <taxon>Alcaligenaceae</taxon>
        <taxon>Bordetella</taxon>
    </lineage>
</organism>
<dbReference type="PRINTS" id="PR00793">
    <property type="entry name" value="PROAMNOPTASE"/>
</dbReference>
<dbReference type="GO" id="GO:0016787">
    <property type="term" value="F:hydrolase activity"/>
    <property type="evidence" value="ECO:0007669"/>
    <property type="project" value="UniProtKB-KW"/>
</dbReference>
<keyword evidence="2 4" id="KW-0378">Hydrolase</keyword>
<dbReference type="PRINTS" id="PR00111">
    <property type="entry name" value="ABHYDROLASE"/>
</dbReference>
<comment type="caution">
    <text evidence="4">The sequence shown here is derived from an EMBL/GenBank/DDBJ whole genome shotgun (WGS) entry which is preliminary data.</text>
</comment>
<evidence type="ECO:0000313" key="4">
    <source>
        <dbReference type="EMBL" id="OZI80305.1"/>
    </source>
</evidence>
<sequence length="299" mass="32664">MDRVNAPAGGAQPVNLTAYATRQYADILGIRTAYYRSCARPRPGQPAIVLVHGGAPGASAELNWFRNFAVLAAAGYDVIAYDQPGFGYSSQPADHGIDFRYQHLVATLQALAPDTVHLAGNSIGGLLCSLYALRRPAAAPQARSLILAAPFPYFDPPAAVNDRLLAHRGRLGSIEPTFESIQALCMNTFNQPAQVTDDVVRLRLDMLAGERWDAYKARAGASREFERADVLGRQLDTPTLLVWGVQDRSLPCEIGIEAMQHISRGQFVFLTQCGHWPQTEHADAFNRLALAFLDEHGRP</sequence>
<dbReference type="RefSeq" id="WP_094829276.1">
    <property type="nucleotide sequence ID" value="NZ_NEVV01000001.1"/>
</dbReference>
<dbReference type="PANTHER" id="PTHR43689:SF8">
    <property type="entry name" value="ALPHA_BETA-HYDROLASES SUPERFAMILY PROTEIN"/>
    <property type="match status" value="1"/>
</dbReference>
<evidence type="ECO:0000259" key="3">
    <source>
        <dbReference type="Pfam" id="PF12697"/>
    </source>
</evidence>
<dbReference type="InterPro" id="IPR000073">
    <property type="entry name" value="AB_hydrolase_1"/>
</dbReference>
<dbReference type="EMBL" id="NEVV01000001">
    <property type="protein sequence ID" value="OZI80305.1"/>
    <property type="molecule type" value="Genomic_DNA"/>
</dbReference>
<protein>
    <submittedName>
        <fullName evidence="4">2-hydroxy-6-ketonona-2,4-dienedioic acid hydrolase</fullName>
    </submittedName>
</protein>
<gene>
    <name evidence="4" type="ORF">CAL23_00830</name>
</gene>
<accession>A0ABX4FDM7</accession>
<dbReference type="Pfam" id="PF12697">
    <property type="entry name" value="Abhydrolase_6"/>
    <property type="match status" value="1"/>
</dbReference>
<reference evidence="4 5" key="1">
    <citation type="submission" date="2017-05" db="EMBL/GenBank/DDBJ databases">
        <title>Complete and WGS of Bordetella genogroups.</title>
        <authorList>
            <person name="Spilker T."/>
            <person name="Lipuma J."/>
        </authorList>
    </citation>
    <scope>NUCLEOTIDE SEQUENCE [LARGE SCALE GENOMIC DNA]</scope>
    <source>
        <strain evidence="4 5">AU3139</strain>
    </source>
</reference>
<dbReference type="InterPro" id="IPR029058">
    <property type="entry name" value="AB_hydrolase_fold"/>
</dbReference>
<feature type="domain" description="AB hydrolase-1" evidence="3">
    <location>
        <begin position="48"/>
        <end position="287"/>
    </location>
</feature>
<name>A0ABX4FDM7_9BORD</name>
<dbReference type="Proteomes" id="UP000216524">
    <property type="component" value="Unassembled WGS sequence"/>
</dbReference>
<dbReference type="SUPFAM" id="SSF53474">
    <property type="entry name" value="alpha/beta-Hydrolases"/>
    <property type="match status" value="1"/>
</dbReference>
<keyword evidence="5" id="KW-1185">Reference proteome</keyword>
<evidence type="ECO:0000256" key="2">
    <source>
        <dbReference type="ARBA" id="ARBA00022801"/>
    </source>
</evidence>